<evidence type="ECO:0000313" key="4">
    <source>
        <dbReference type="Proteomes" id="UP001348817"/>
    </source>
</evidence>
<accession>A0AAU9CNZ0</accession>
<dbReference type="PANTHER" id="PTHR30501:SF2">
    <property type="entry name" value="UPF0597 PROTEIN YHAM"/>
    <property type="match status" value="1"/>
</dbReference>
<dbReference type="Pfam" id="PF03313">
    <property type="entry name" value="SDH_alpha"/>
    <property type="match status" value="1"/>
</dbReference>
<gene>
    <name evidence="3" type="ORF">FUAX_20890</name>
</gene>
<dbReference type="GO" id="GO:0080146">
    <property type="term" value="F:L-cysteine desulfhydrase activity"/>
    <property type="evidence" value="ECO:0007669"/>
    <property type="project" value="TreeGrafter"/>
</dbReference>
<dbReference type="InterPro" id="IPR021144">
    <property type="entry name" value="UPF0597"/>
</dbReference>
<dbReference type="KEGG" id="fax:FUAX_20890"/>
<protein>
    <recommendedName>
        <fullName evidence="1">UPF0597 protein FUAX_20890</fullName>
    </recommendedName>
</protein>
<evidence type="ECO:0000313" key="3">
    <source>
        <dbReference type="EMBL" id="BDD09657.1"/>
    </source>
</evidence>
<evidence type="ECO:0000256" key="1">
    <source>
        <dbReference type="HAMAP-Rule" id="MF_01845"/>
    </source>
</evidence>
<name>A0AAU9CNZ0_9BACT</name>
<reference evidence="3 4" key="1">
    <citation type="submission" date="2021-12" db="EMBL/GenBank/DDBJ databases">
        <title>Genome sequencing of bacteria with rrn-lacking chromosome and rrn-plasmid.</title>
        <authorList>
            <person name="Anda M."/>
            <person name="Iwasaki W."/>
        </authorList>
    </citation>
    <scope>NUCLEOTIDE SEQUENCE [LARGE SCALE GENOMIC DNA]</scope>
    <source>
        <strain evidence="3 4">DSM 100852</strain>
    </source>
</reference>
<dbReference type="Proteomes" id="UP001348817">
    <property type="component" value="Chromosome"/>
</dbReference>
<evidence type="ECO:0000259" key="2">
    <source>
        <dbReference type="Pfam" id="PF03313"/>
    </source>
</evidence>
<dbReference type="PANTHER" id="PTHR30501">
    <property type="entry name" value="UPF0597 PROTEIN YHAM"/>
    <property type="match status" value="1"/>
</dbReference>
<dbReference type="RefSeq" id="WP_338391254.1">
    <property type="nucleotide sequence ID" value="NZ_AP025314.1"/>
</dbReference>
<proteinExistence type="inferred from homology"/>
<dbReference type="AlphaFoldDB" id="A0AAU9CNZ0"/>
<feature type="domain" description="Serine dehydratase-like alpha subunit" evidence="2">
    <location>
        <begin position="89"/>
        <end position="423"/>
    </location>
</feature>
<dbReference type="PIRSF" id="PIRSF006054">
    <property type="entry name" value="UCP006054"/>
    <property type="match status" value="1"/>
</dbReference>
<organism evidence="3 4">
    <name type="scientific">Fulvitalea axinellae</name>
    <dbReference type="NCBI Taxonomy" id="1182444"/>
    <lineage>
        <taxon>Bacteria</taxon>
        <taxon>Pseudomonadati</taxon>
        <taxon>Bacteroidota</taxon>
        <taxon>Cytophagia</taxon>
        <taxon>Cytophagales</taxon>
        <taxon>Persicobacteraceae</taxon>
        <taxon>Fulvitalea</taxon>
    </lineage>
</organism>
<dbReference type="EMBL" id="AP025314">
    <property type="protein sequence ID" value="BDD09657.1"/>
    <property type="molecule type" value="Genomic_DNA"/>
</dbReference>
<dbReference type="GO" id="GO:0019450">
    <property type="term" value="P:L-cysteine catabolic process to pyruvate"/>
    <property type="evidence" value="ECO:0007669"/>
    <property type="project" value="TreeGrafter"/>
</dbReference>
<sequence length="429" mass="45376">MSPITDRQIIDFIKKDVQRALGCTEPIAVTLAVAKARETLGRKPEIIDIHVSGNILKNGMGVGIPGTDMRGLRVAAALGALTGDSSDALEVLKNVTPEIGSQAKMMVEAGLVNIVLKNNVDKLYVEAVCRAGKDMSRVILEKRHTNIVSVELNDETVFKAEKETENGPGKTDSGKVKGMTTERIVEFAKTASFDDISFILEGVEPNWDIAMYGLEGDFGLKVGKRLTVNRPTEVIDADWMTSAMSKAAAGCDARMAGSIMPVMTNSGSGNQGITIFVPIVDVAQKVGANKDQLARALIIGNAIPIHIKTQIGPLSALCGIVPASTGAACGIAYLMGGDFKQIERVVKYMLANTSGVFCDGAKPACALKVSTGTSAAVQAAIFGMSDDELPYSDGIISDSVEDTIDNLARIAAHGMLQTDIDILDIMTSK</sequence>
<comment type="similarity">
    <text evidence="1">Belongs to the UPF0597 family.</text>
</comment>
<dbReference type="InterPro" id="IPR005130">
    <property type="entry name" value="Ser_deHydtase-like_asu"/>
</dbReference>
<dbReference type="HAMAP" id="MF_01845">
    <property type="entry name" value="UPF0597"/>
    <property type="match status" value="1"/>
</dbReference>
<keyword evidence="4" id="KW-1185">Reference proteome</keyword>